<accession>A0A0G4PYR7</accession>
<proteinExistence type="predicted"/>
<dbReference type="EMBL" id="HG793313">
    <property type="protein sequence ID" value="CRL31494.1"/>
    <property type="molecule type" value="Genomic_DNA"/>
</dbReference>
<evidence type="ECO:0000313" key="2">
    <source>
        <dbReference type="Proteomes" id="UP000053732"/>
    </source>
</evidence>
<name>A0A0G4PYR7_PENC3</name>
<gene>
    <name evidence="1" type="ORF">PCAMFM013_S4Jg000016</name>
</gene>
<keyword evidence="2" id="KW-1185">Reference proteome</keyword>
<reference evidence="1 2" key="1">
    <citation type="journal article" date="2014" name="Nat. Commun.">
        <title>Multiple recent horizontal transfers of a large genomic region in cheese making fungi.</title>
        <authorList>
            <person name="Cheeseman K."/>
            <person name="Ropars J."/>
            <person name="Renault P."/>
            <person name="Dupont J."/>
            <person name="Gouzy J."/>
            <person name="Branca A."/>
            <person name="Abraham A.L."/>
            <person name="Ceppi M."/>
            <person name="Conseiller E."/>
            <person name="Debuchy R."/>
            <person name="Malagnac F."/>
            <person name="Goarin A."/>
            <person name="Silar P."/>
            <person name="Lacoste S."/>
            <person name="Sallet E."/>
            <person name="Bensimon A."/>
            <person name="Giraud T."/>
            <person name="Brygoo Y."/>
        </authorList>
    </citation>
    <scope>NUCLEOTIDE SEQUENCE [LARGE SCALE GENOMIC DNA]</scope>
    <source>
        <strain evidence="2">FM 013</strain>
    </source>
</reference>
<dbReference type="Proteomes" id="UP000053732">
    <property type="component" value="Unassembled WGS sequence"/>
</dbReference>
<organism evidence="1 2">
    <name type="scientific">Penicillium camemberti (strain FM 013)</name>
    <dbReference type="NCBI Taxonomy" id="1429867"/>
    <lineage>
        <taxon>Eukaryota</taxon>
        <taxon>Fungi</taxon>
        <taxon>Dikarya</taxon>
        <taxon>Ascomycota</taxon>
        <taxon>Pezizomycotina</taxon>
        <taxon>Eurotiomycetes</taxon>
        <taxon>Eurotiomycetidae</taxon>
        <taxon>Eurotiales</taxon>
        <taxon>Aspergillaceae</taxon>
        <taxon>Penicillium</taxon>
    </lineage>
</organism>
<evidence type="ECO:0000313" key="1">
    <source>
        <dbReference type="EMBL" id="CRL31494.1"/>
    </source>
</evidence>
<protein>
    <submittedName>
        <fullName evidence="1">Str. FM013</fullName>
    </submittedName>
</protein>
<dbReference type="AlphaFoldDB" id="A0A0G4PYR7"/>
<sequence length="239" mass="27386">MLLFSRDDCIPCVASHFLVYELNYPSTHKMEAYLSAAITYLMVLKSEPWNILHIRPRDDQDDQLLEIGATGWKLEISLDEMKSSISGCAFLLDHGGYFWCIIRHTLQHWRNPEWRPLSGADGLRVGSKTQKGTLHLCPVFYGNTSALVTFSMLEMTTPGRIMIWLAENQATRYTLQLKAKLLLQIIKAGLIGNWKLFRRLVLDFAICGQRVMLVVIVITMRLVNTMCERSFANSFEPLE</sequence>